<proteinExistence type="predicted"/>
<dbReference type="RefSeq" id="WP_162088515.1">
    <property type="nucleotide sequence ID" value="NZ_CAJIMS010000001.1"/>
</dbReference>
<evidence type="ECO:0008006" key="4">
    <source>
        <dbReference type="Google" id="ProtNLM"/>
    </source>
</evidence>
<comment type="caution">
    <text evidence="2">The sequence shown here is derived from an EMBL/GenBank/DDBJ whole genome shotgun (WGS) entry which is preliminary data.</text>
</comment>
<name>A0A9N8QSI0_9FLAO</name>
<reference evidence="2" key="1">
    <citation type="submission" date="2020-12" db="EMBL/GenBank/DDBJ databases">
        <authorList>
            <person name="Rodrigo-Torres L."/>
            <person name="Arahal R. D."/>
            <person name="Lucena T."/>
        </authorList>
    </citation>
    <scope>NUCLEOTIDE SEQUENCE</scope>
    <source>
        <strain evidence="2">CECT 9390</strain>
    </source>
</reference>
<dbReference type="PROSITE" id="PS51257">
    <property type="entry name" value="PROKAR_LIPOPROTEIN"/>
    <property type="match status" value="1"/>
</dbReference>
<gene>
    <name evidence="2" type="ORF">CHRY9390_02212</name>
</gene>
<evidence type="ECO:0000313" key="2">
    <source>
        <dbReference type="EMBL" id="CAD7810635.1"/>
    </source>
</evidence>
<protein>
    <recommendedName>
        <fullName evidence="4">Lipoprotein</fullName>
    </recommendedName>
</protein>
<evidence type="ECO:0000256" key="1">
    <source>
        <dbReference type="SAM" id="SignalP"/>
    </source>
</evidence>
<dbReference type="Proteomes" id="UP000662618">
    <property type="component" value="Unassembled WGS sequence"/>
</dbReference>
<feature type="chain" id="PRO_5040333640" description="Lipoprotein" evidence="1">
    <location>
        <begin position="25"/>
        <end position="188"/>
    </location>
</feature>
<keyword evidence="1" id="KW-0732">Signal</keyword>
<feature type="signal peptide" evidence="1">
    <location>
        <begin position="1"/>
        <end position="24"/>
    </location>
</feature>
<sequence length="188" mass="20627">MKKIFKITLVLFASLLLFSCRSNDGNDIPEDIHEHEEIEKLVVKLTNKNNATDVQTINYIGGVADTHIHAEAGDVYLVDLDFQVKHDDHYHSANAEILEEKDEHFITYSFAGSDIKVKRADGDIVRTDGNRLGLKTEWTVISTTSTGKVNIKLNHGATSVNANSPSADNQLGTAVGGESDVDALIDLH</sequence>
<accession>A0A9N8QSI0</accession>
<organism evidence="2 3">
    <name type="scientific">Chryseobacterium aquaeductus</name>
    <dbReference type="NCBI Taxonomy" id="2675056"/>
    <lineage>
        <taxon>Bacteria</taxon>
        <taxon>Pseudomonadati</taxon>
        <taxon>Bacteroidota</taxon>
        <taxon>Flavobacteriia</taxon>
        <taxon>Flavobacteriales</taxon>
        <taxon>Weeksellaceae</taxon>
        <taxon>Chryseobacterium group</taxon>
        <taxon>Chryseobacterium</taxon>
    </lineage>
</organism>
<dbReference type="AlphaFoldDB" id="A0A9N8QSI0"/>
<keyword evidence="3" id="KW-1185">Reference proteome</keyword>
<evidence type="ECO:0000313" key="3">
    <source>
        <dbReference type="Proteomes" id="UP000662618"/>
    </source>
</evidence>
<dbReference type="EMBL" id="CAJIMS010000001">
    <property type="protein sequence ID" value="CAD7810635.1"/>
    <property type="molecule type" value="Genomic_DNA"/>
</dbReference>